<organism evidence="4 5">
    <name type="scientific">Mesorhizobium hawassense</name>
    <dbReference type="NCBI Taxonomy" id="1209954"/>
    <lineage>
        <taxon>Bacteria</taxon>
        <taxon>Pseudomonadati</taxon>
        <taxon>Pseudomonadota</taxon>
        <taxon>Alphaproteobacteria</taxon>
        <taxon>Hyphomicrobiales</taxon>
        <taxon>Phyllobacteriaceae</taxon>
        <taxon>Mesorhizobium</taxon>
    </lineage>
</organism>
<dbReference type="AlphaFoldDB" id="A0A330HPM0"/>
<dbReference type="Pfam" id="PF22807">
    <property type="entry name" value="TrAA12"/>
    <property type="match status" value="2"/>
</dbReference>
<dbReference type="OrthoDB" id="9770043at2"/>
<dbReference type="InterPro" id="IPR054539">
    <property type="entry name" value="Beta-prop_PDH"/>
</dbReference>
<dbReference type="Proteomes" id="UP000251558">
    <property type="component" value="Unassembled WGS sequence"/>
</dbReference>
<dbReference type="InterPro" id="IPR011041">
    <property type="entry name" value="Quinoprot_gluc/sorb_DH_b-prop"/>
</dbReference>
<reference evidence="4 5" key="2">
    <citation type="submission" date="2018-07" db="EMBL/GenBank/DDBJ databases">
        <title>Diversity of Mesorhizobium strains in Brazil.</title>
        <authorList>
            <person name="Helene L.C.F."/>
            <person name="Dall'Agnol R."/>
            <person name="Delamuta J.R.M."/>
            <person name="Hungria M."/>
        </authorList>
    </citation>
    <scope>NUCLEOTIDE SEQUENCE [LARGE SCALE GENOMIC DNA]</scope>
    <source>
        <strain evidence="4 5">AC99b</strain>
    </source>
</reference>
<keyword evidence="2" id="KW-0732">Signal</keyword>
<dbReference type="EMBL" id="QMBP01000006">
    <property type="protein sequence ID" value="RAZ90093.1"/>
    <property type="molecule type" value="Genomic_DNA"/>
</dbReference>
<dbReference type="PANTHER" id="PTHR19328:SF53">
    <property type="entry name" value="MEMBRANE PROTEIN"/>
    <property type="match status" value="1"/>
</dbReference>
<sequence length="446" mass="48141">MMRIVGLAGLALVLATGAFAQQADQPLLSGEKAFGDWKADRPGVRRLLKPDDLPKPYLTESASNGGGLTDRPENARPKLPPGFSVELVASGIDNPRVVRVAPNGDLFVADSKANQIRVYRLAEGSAKPAETSVFAEGLTRPYGIAFYPPGDKPQWVYVANSDSVVRLPYRDGDLEASGKPQTIVAKIPANHHWTRDIAFSPDGKTLYLSVGSGSNIAEDMSDEPKGGVEDWAKSQPLGAAWGSEEGRADVLAFDPDGNNRRTVATGLRNCSGMTVQPATGALWCVVNERDELGDNVPFEYATAVKEGAFYGWPWYYIGDNEDPRYKGARTDLAGKVKLPDVLIQAHSAPLNIAFYDGANFPADYKGDAFVTLHGSWNRDVRTGYKVVRLRFKDGKPTGEYDDFATGFVIADDALWGRPVGVAVAKDGALILTEDGNGTIWRVTYGG</sequence>
<protein>
    <submittedName>
        <fullName evidence="4">Sorbosone dehydrogenase family protein</fullName>
    </submittedName>
</protein>
<dbReference type="InterPro" id="IPR011042">
    <property type="entry name" value="6-blade_b-propeller_TolB-like"/>
</dbReference>
<feature type="signal peptide" evidence="2">
    <location>
        <begin position="1"/>
        <end position="20"/>
    </location>
</feature>
<reference evidence="5" key="1">
    <citation type="submission" date="2018-06" db="EMBL/GenBank/DDBJ databases">
        <authorList>
            <person name="Helene L.C."/>
            <person name="Dall'Agnol R."/>
            <person name="Delamuta J.R."/>
            <person name="Hungria M."/>
        </authorList>
    </citation>
    <scope>NUCLEOTIDE SEQUENCE [LARGE SCALE GENOMIC DNA]</scope>
    <source>
        <strain evidence="5">AC99b</strain>
    </source>
</reference>
<feature type="domain" description="Pyrroloquinoline quinone-dependent pyranose dehydrogenase beta-propeller" evidence="3">
    <location>
        <begin position="77"/>
        <end position="293"/>
    </location>
</feature>
<accession>A0A330HPM0</accession>
<comment type="caution">
    <text evidence="4">The sequence shown here is derived from an EMBL/GenBank/DDBJ whole genome shotgun (WGS) entry which is preliminary data.</text>
</comment>
<keyword evidence="5" id="KW-1185">Reference proteome</keyword>
<evidence type="ECO:0000256" key="1">
    <source>
        <dbReference type="SAM" id="MobiDB-lite"/>
    </source>
</evidence>
<feature type="region of interest" description="Disordered" evidence="1">
    <location>
        <begin position="49"/>
        <end position="77"/>
    </location>
</feature>
<dbReference type="PANTHER" id="PTHR19328">
    <property type="entry name" value="HEDGEHOG-INTERACTING PROTEIN"/>
    <property type="match status" value="1"/>
</dbReference>
<proteinExistence type="predicted"/>
<evidence type="ECO:0000256" key="2">
    <source>
        <dbReference type="SAM" id="SignalP"/>
    </source>
</evidence>
<feature type="domain" description="Pyrroloquinoline quinone-dependent pyranose dehydrogenase beta-propeller" evidence="3">
    <location>
        <begin position="336"/>
        <end position="443"/>
    </location>
</feature>
<dbReference type="Gene3D" id="2.120.10.30">
    <property type="entry name" value="TolB, C-terminal domain"/>
    <property type="match status" value="1"/>
</dbReference>
<evidence type="ECO:0000313" key="5">
    <source>
        <dbReference type="Proteomes" id="UP000251558"/>
    </source>
</evidence>
<evidence type="ECO:0000259" key="3">
    <source>
        <dbReference type="Pfam" id="PF22807"/>
    </source>
</evidence>
<gene>
    <name evidence="4" type="ORF">DPM33_14760</name>
</gene>
<dbReference type="RefSeq" id="WP_112098168.1">
    <property type="nucleotide sequence ID" value="NZ_QMBP01000006.1"/>
</dbReference>
<dbReference type="SUPFAM" id="SSF50952">
    <property type="entry name" value="Soluble quinoprotein glucose dehydrogenase"/>
    <property type="match status" value="1"/>
</dbReference>
<name>A0A330HPM0_9HYPH</name>
<feature type="chain" id="PRO_5016246165" evidence="2">
    <location>
        <begin position="21"/>
        <end position="446"/>
    </location>
</feature>
<evidence type="ECO:0000313" key="4">
    <source>
        <dbReference type="EMBL" id="RAZ90093.1"/>
    </source>
</evidence>